<dbReference type="PANTHER" id="PTHR30537:SF5">
    <property type="entry name" value="HTH-TYPE TRANSCRIPTIONAL ACTIVATOR TTDR-RELATED"/>
    <property type="match status" value="1"/>
</dbReference>
<dbReference type="EMBL" id="CP054160">
    <property type="protein sequence ID" value="QKJ59266.1"/>
    <property type="molecule type" value="Genomic_DNA"/>
</dbReference>
<comment type="similarity">
    <text evidence="1">Belongs to the LysR transcriptional regulatory family.</text>
</comment>
<dbReference type="GO" id="GO:0006351">
    <property type="term" value="P:DNA-templated transcription"/>
    <property type="evidence" value="ECO:0007669"/>
    <property type="project" value="TreeGrafter"/>
</dbReference>
<feature type="domain" description="HTH lysR-type" evidence="5">
    <location>
        <begin position="1"/>
        <end position="62"/>
    </location>
</feature>
<dbReference type="GO" id="GO:0043565">
    <property type="term" value="F:sequence-specific DNA binding"/>
    <property type="evidence" value="ECO:0007669"/>
    <property type="project" value="TreeGrafter"/>
</dbReference>
<gene>
    <name evidence="6" type="ORF">G9399_14105</name>
</gene>
<dbReference type="Pfam" id="PF03466">
    <property type="entry name" value="LysR_substrate"/>
    <property type="match status" value="1"/>
</dbReference>
<dbReference type="Pfam" id="PF00126">
    <property type="entry name" value="HTH_1"/>
    <property type="match status" value="1"/>
</dbReference>
<dbReference type="InterPro" id="IPR000847">
    <property type="entry name" value="LysR_HTH_N"/>
</dbReference>
<evidence type="ECO:0000256" key="2">
    <source>
        <dbReference type="ARBA" id="ARBA00023015"/>
    </source>
</evidence>
<dbReference type="RefSeq" id="WP_173409350.1">
    <property type="nucleotide sequence ID" value="NZ_CAMKVM010000006.1"/>
</dbReference>
<dbReference type="InterPro" id="IPR036390">
    <property type="entry name" value="WH_DNA-bd_sf"/>
</dbReference>
<dbReference type="Proteomes" id="UP000503464">
    <property type="component" value="Chromosome"/>
</dbReference>
<dbReference type="SUPFAM" id="SSF53850">
    <property type="entry name" value="Periplasmic binding protein-like II"/>
    <property type="match status" value="1"/>
</dbReference>
<dbReference type="Gene3D" id="1.10.10.10">
    <property type="entry name" value="Winged helix-like DNA-binding domain superfamily/Winged helix DNA-binding domain"/>
    <property type="match status" value="1"/>
</dbReference>
<accession>A0AAE7EIJ7</accession>
<evidence type="ECO:0000256" key="3">
    <source>
        <dbReference type="ARBA" id="ARBA00023125"/>
    </source>
</evidence>
<keyword evidence="2" id="KW-0805">Transcription regulation</keyword>
<dbReference type="PROSITE" id="PS50931">
    <property type="entry name" value="HTH_LYSR"/>
    <property type="match status" value="1"/>
</dbReference>
<dbReference type="GO" id="GO:0003700">
    <property type="term" value="F:DNA-binding transcription factor activity"/>
    <property type="evidence" value="ECO:0007669"/>
    <property type="project" value="InterPro"/>
</dbReference>
<dbReference type="InterPro" id="IPR058163">
    <property type="entry name" value="LysR-type_TF_proteobact-type"/>
</dbReference>
<dbReference type="InterPro" id="IPR005119">
    <property type="entry name" value="LysR_subst-bd"/>
</dbReference>
<dbReference type="Gene3D" id="3.40.190.290">
    <property type="match status" value="1"/>
</dbReference>
<dbReference type="CDD" id="cd08422">
    <property type="entry name" value="PBP2_CrgA_like"/>
    <property type="match status" value="1"/>
</dbReference>
<protein>
    <submittedName>
        <fullName evidence="6">LysR family transcriptional regulator</fullName>
    </submittedName>
</protein>
<evidence type="ECO:0000313" key="6">
    <source>
        <dbReference type="EMBL" id="QKJ59266.1"/>
    </source>
</evidence>
<organism evidence="6 7">
    <name type="scientific">Serratia fonticola</name>
    <dbReference type="NCBI Taxonomy" id="47917"/>
    <lineage>
        <taxon>Bacteria</taxon>
        <taxon>Pseudomonadati</taxon>
        <taxon>Pseudomonadota</taxon>
        <taxon>Gammaproteobacteria</taxon>
        <taxon>Enterobacterales</taxon>
        <taxon>Yersiniaceae</taxon>
        <taxon>Serratia</taxon>
    </lineage>
</organism>
<dbReference type="InterPro" id="IPR036388">
    <property type="entry name" value="WH-like_DNA-bd_sf"/>
</dbReference>
<evidence type="ECO:0000313" key="7">
    <source>
        <dbReference type="Proteomes" id="UP000503464"/>
    </source>
</evidence>
<evidence type="ECO:0000256" key="4">
    <source>
        <dbReference type="ARBA" id="ARBA00023163"/>
    </source>
</evidence>
<sequence>MDLYRYTENLSLFIDIARNGSFSSVARRHGVNPSSIMRKINRLEDVMRIKLFIRSPRGLMLTDAGEALYLRSIKILDALCDMYSEIGSMNTGLKGTLRVSCLPTFAKLHIFPWLSEFKKNFPDIDLALDLTERLTNPSIERLDAVIRIGPLKDSVLYATHIADQYWIACASPFYLQNHGHPSGLDELEGHHLLDKFQDPYSICWRRVIYQDPERKHHIYLRCNDFDALRISAVHGLGIAFLPNWVVGTDINAGRLVKVFDDPQRQTQEIHLLRAEPKVSPRLTVFLQTLRKHLANELGKP</sequence>
<dbReference type="SUPFAM" id="SSF46785">
    <property type="entry name" value="Winged helix' DNA-binding domain"/>
    <property type="match status" value="1"/>
</dbReference>
<keyword evidence="4" id="KW-0804">Transcription</keyword>
<evidence type="ECO:0000259" key="5">
    <source>
        <dbReference type="PROSITE" id="PS50931"/>
    </source>
</evidence>
<dbReference type="AlphaFoldDB" id="A0AAE7EIJ7"/>
<dbReference type="PANTHER" id="PTHR30537">
    <property type="entry name" value="HTH-TYPE TRANSCRIPTIONAL REGULATOR"/>
    <property type="match status" value="1"/>
</dbReference>
<name>A0AAE7EIJ7_SERFO</name>
<proteinExistence type="inferred from homology"/>
<evidence type="ECO:0000256" key="1">
    <source>
        <dbReference type="ARBA" id="ARBA00009437"/>
    </source>
</evidence>
<keyword evidence="3" id="KW-0238">DNA-binding</keyword>
<reference evidence="7" key="1">
    <citation type="submission" date="2020-03" db="EMBL/GenBank/DDBJ databases">
        <title>Genome sequences of seven Enterobacteriaceae strains isolated from Canadian wastewater treatment facilities.</title>
        <authorList>
            <person name="Huang H."/>
            <person name="Chmara J.T."/>
            <person name="Duceppe M.-O."/>
        </authorList>
    </citation>
    <scope>NUCLEOTIDE SEQUENCE [LARGE SCALE GENOMIC DNA]</scope>
    <source>
        <strain evidence="7">Biosolid 3</strain>
    </source>
</reference>